<dbReference type="STRING" id="1280952.HJA_02465"/>
<keyword evidence="7" id="KW-1185">Reference proteome</keyword>
<sequence length="132" mass="14567">MSDAAEVINTVLNEDGRYIPKSIERDARTSRGLIPKLMRMVGKIPFADDLVAAWYAARDPHTPMRAKAVLFAAVAYFVTPMDMLPDFITGLGFTDDATVLATALGLVGMHVKETHRTAARRLLRVPEPVKED</sequence>
<keyword evidence="3" id="KW-1133">Transmembrane helix</keyword>
<comment type="subcellular location">
    <subcellularLocation>
        <location evidence="1">Endomembrane system</location>
        <topology evidence="1">Multi-pass membrane protein</topology>
    </subcellularLocation>
</comment>
<dbReference type="RefSeq" id="WP_035577664.1">
    <property type="nucleotide sequence ID" value="NZ_ARYJ01000001.1"/>
</dbReference>
<gene>
    <name evidence="6" type="ORF">HJA_02465</name>
</gene>
<dbReference type="eggNOG" id="COG3339">
    <property type="taxonomic scope" value="Bacteria"/>
</dbReference>
<evidence type="ECO:0000259" key="5">
    <source>
        <dbReference type="Pfam" id="PF06803"/>
    </source>
</evidence>
<dbReference type="Pfam" id="PF06803">
    <property type="entry name" value="DUF1232"/>
    <property type="match status" value="1"/>
</dbReference>
<comment type="caution">
    <text evidence="6">The sequence shown here is derived from an EMBL/GenBank/DDBJ whole genome shotgun (WGS) entry which is preliminary data.</text>
</comment>
<evidence type="ECO:0000256" key="3">
    <source>
        <dbReference type="ARBA" id="ARBA00022989"/>
    </source>
</evidence>
<dbReference type="EMBL" id="ARYJ01000001">
    <property type="protein sequence ID" value="KCZ91365.1"/>
    <property type="molecule type" value="Genomic_DNA"/>
</dbReference>
<dbReference type="InterPro" id="IPR010652">
    <property type="entry name" value="DUF1232"/>
</dbReference>
<reference evidence="6 7" key="1">
    <citation type="journal article" date="2014" name="Antonie Van Leeuwenhoek">
        <title>Hyphomonas beringensis sp. nov. and Hyphomonas chukchiensis sp. nov., isolated from surface seawater of the Bering Sea and Chukchi Sea.</title>
        <authorList>
            <person name="Li C."/>
            <person name="Lai Q."/>
            <person name="Li G."/>
            <person name="Dong C."/>
            <person name="Wang J."/>
            <person name="Liao Y."/>
            <person name="Shao Z."/>
        </authorList>
    </citation>
    <scope>NUCLEOTIDE SEQUENCE [LARGE SCALE GENOMIC DNA]</scope>
    <source>
        <strain evidence="6 7">VP2</strain>
    </source>
</reference>
<evidence type="ECO:0000256" key="4">
    <source>
        <dbReference type="ARBA" id="ARBA00023136"/>
    </source>
</evidence>
<evidence type="ECO:0000313" key="7">
    <source>
        <dbReference type="Proteomes" id="UP000024816"/>
    </source>
</evidence>
<dbReference type="GO" id="GO:0012505">
    <property type="term" value="C:endomembrane system"/>
    <property type="evidence" value="ECO:0007669"/>
    <property type="project" value="UniProtKB-SubCell"/>
</dbReference>
<organism evidence="6 7">
    <name type="scientific">Hyphomonas jannaschiana VP2</name>
    <dbReference type="NCBI Taxonomy" id="1280952"/>
    <lineage>
        <taxon>Bacteria</taxon>
        <taxon>Pseudomonadati</taxon>
        <taxon>Pseudomonadota</taxon>
        <taxon>Alphaproteobacteria</taxon>
        <taxon>Hyphomonadales</taxon>
        <taxon>Hyphomonadaceae</taxon>
        <taxon>Hyphomonas</taxon>
    </lineage>
</organism>
<protein>
    <recommendedName>
        <fullName evidence="5">DUF1232 domain-containing protein</fullName>
    </recommendedName>
</protein>
<keyword evidence="2" id="KW-0812">Transmembrane</keyword>
<proteinExistence type="predicted"/>
<keyword evidence="4" id="KW-0472">Membrane</keyword>
<evidence type="ECO:0000256" key="2">
    <source>
        <dbReference type="ARBA" id="ARBA00022692"/>
    </source>
</evidence>
<evidence type="ECO:0000256" key="1">
    <source>
        <dbReference type="ARBA" id="ARBA00004127"/>
    </source>
</evidence>
<dbReference type="OrthoDB" id="9813247at2"/>
<dbReference type="Proteomes" id="UP000024816">
    <property type="component" value="Unassembled WGS sequence"/>
</dbReference>
<accession>A0A059FL32</accession>
<dbReference type="AlphaFoldDB" id="A0A059FL32"/>
<dbReference type="PATRIC" id="fig|1280952.3.peg.498"/>
<evidence type="ECO:0000313" key="6">
    <source>
        <dbReference type="EMBL" id="KCZ91365.1"/>
    </source>
</evidence>
<feature type="domain" description="DUF1232" evidence="5">
    <location>
        <begin position="66"/>
        <end position="101"/>
    </location>
</feature>
<name>A0A059FL32_9PROT</name>